<dbReference type="GO" id="GO:0005525">
    <property type="term" value="F:GTP binding"/>
    <property type="evidence" value="ECO:0007669"/>
    <property type="project" value="UniProtKB-KW"/>
</dbReference>
<evidence type="ECO:0000256" key="4">
    <source>
        <dbReference type="SAM" id="Phobius"/>
    </source>
</evidence>
<dbReference type="InterPro" id="IPR045058">
    <property type="entry name" value="GIMA/IAN/Toc"/>
</dbReference>
<evidence type="ECO:0000313" key="6">
    <source>
        <dbReference type="EMBL" id="GFN97758.1"/>
    </source>
</evidence>
<evidence type="ECO:0000256" key="3">
    <source>
        <dbReference type="ARBA" id="ARBA00023134"/>
    </source>
</evidence>
<dbReference type="PANTHER" id="PTHR10903">
    <property type="entry name" value="GTPASE, IMAP FAMILY MEMBER-RELATED"/>
    <property type="match status" value="1"/>
</dbReference>
<accession>A0AAV3ZTM4</accession>
<gene>
    <name evidence="6" type="ORF">PoB_002426400</name>
</gene>
<dbReference type="Gene3D" id="3.40.50.300">
    <property type="entry name" value="P-loop containing nucleotide triphosphate hydrolases"/>
    <property type="match status" value="1"/>
</dbReference>
<organism evidence="6 7">
    <name type="scientific">Plakobranchus ocellatus</name>
    <dbReference type="NCBI Taxonomy" id="259542"/>
    <lineage>
        <taxon>Eukaryota</taxon>
        <taxon>Metazoa</taxon>
        <taxon>Spiralia</taxon>
        <taxon>Lophotrochozoa</taxon>
        <taxon>Mollusca</taxon>
        <taxon>Gastropoda</taxon>
        <taxon>Heterobranchia</taxon>
        <taxon>Euthyneura</taxon>
        <taxon>Panpulmonata</taxon>
        <taxon>Sacoglossa</taxon>
        <taxon>Placobranchoidea</taxon>
        <taxon>Plakobranchidae</taxon>
        <taxon>Plakobranchus</taxon>
    </lineage>
</organism>
<evidence type="ECO:0000256" key="1">
    <source>
        <dbReference type="ARBA" id="ARBA00008535"/>
    </source>
</evidence>
<dbReference type="InterPro" id="IPR027417">
    <property type="entry name" value="P-loop_NTPase"/>
</dbReference>
<keyword evidence="4" id="KW-1133">Transmembrane helix</keyword>
<dbReference type="Proteomes" id="UP000735302">
    <property type="component" value="Unassembled WGS sequence"/>
</dbReference>
<reference evidence="6 7" key="1">
    <citation type="journal article" date="2021" name="Elife">
        <title>Chloroplast acquisition without the gene transfer in kleptoplastic sea slugs, Plakobranchus ocellatus.</title>
        <authorList>
            <person name="Maeda T."/>
            <person name="Takahashi S."/>
            <person name="Yoshida T."/>
            <person name="Shimamura S."/>
            <person name="Takaki Y."/>
            <person name="Nagai Y."/>
            <person name="Toyoda A."/>
            <person name="Suzuki Y."/>
            <person name="Arimoto A."/>
            <person name="Ishii H."/>
            <person name="Satoh N."/>
            <person name="Nishiyama T."/>
            <person name="Hasebe M."/>
            <person name="Maruyama T."/>
            <person name="Minagawa J."/>
            <person name="Obokata J."/>
            <person name="Shigenobu S."/>
        </authorList>
    </citation>
    <scope>NUCLEOTIDE SEQUENCE [LARGE SCALE GENOMIC DNA]</scope>
</reference>
<dbReference type="PANTHER" id="PTHR10903:SF184">
    <property type="entry name" value="GTP-BINDING PROTEIN A"/>
    <property type="match status" value="1"/>
</dbReference>
<evidence type="ECO:0000259" key="5">
    <source>
        <dbReference type="Pfam" id="PF04548"/>
    </source>
</evidence>
<keyword evidence="2" id="KW-0547">Nucleotide-binding</keyword>
<comment type="caution">
    <text evidence="6">The sequence shown here is derived from an EMBL/GenBank/DDBJ whole genome shotgun (WGS) entry which is preliminary data.</text>
</comment>
<protein>
    <submittedName>
        <fullName evidence="6">Immune-associated nucleotide-binding protein 7</fullName>
    </submittedName>
</protein>
<dbReference type="AlphaFoldDB" id="A0AAV3ZTM4"/>
<evidence type="ECO:0000313" key="7">
    <source>
        <dbReference type="Proteomes" id="UP000735302"/>
    </source>
</evidence>
<dbReference type="EMBL" id="BLXT01002806">
    <property type="protein sequence ID" value="GFN97758.1"/>
    <property type="molecule type" value="Genomic_DNA"/>
</dbReference>
<name>A0AAV3ZTM4_9GAST</name>
<keyword evidence="3" id="KW-0342">GTP-binding</keyword>
<dbReference type="InterPro" id="IPR006703">
    <property type="entry name" value="G_AIG1"/>
</dbReference>
<evidence type="ECO:0000256" key="2">
    <source>
        <dbReference type="ARBA" id="ARBA00022741"/>
    </source>
</evidence>
<feature type="transmembrane region" description="Helical" evidence="4">
    <location>
        <begin position="262"/>
        <end position="282"/>
    </location>
</feature>
<keyword evidence="4" id="KW-0472">Membrane</keyword>
<comment type="similarity">
    <text evidence="1">Belongs to the TRAFAC class TrmE-Era-EngA-EngB-Septin-like GTPase superfamily. AIG1/Toc34/Toc159-like paraseptin GTPase family. IAN subfamily.</text>
</comment>
<feature type="domain" description="AIG1-type G" evidence="5">
    <location>
        <begin position="8"/>
        <end position="133"/>
    </location>
</feature>
<sequence>MSIRDGIGYHAFLLILKYSGRLTQEELAGIDTIKKIFGEDVFRKHGIIIMTGGDTYEREATVTFQDWCGQQTGPFKNLMDDCAGRILLFDNFTEDEAKITTMRDSLLECVDSLPSNGERYTNVLFKASAKEREIAIAASGIAVDSDELLLDTSLLLDEFEKCKTLEGYPEGDKREEQLKAWRRLLRRCKALNGEDKEQKKKSKLEIQIPVLQETLLNFIVAKENESQDIDECYTAMTKTFEELKTAYREAKASSIAIITGKIAACVTVFLGLVAAMMCMILYPPSIRVFLRIGARIITNLGFQLFKEMCKYFKQLHDHKL</sequence>
<keyword evidence="4" id="KW-0812">Transmembrane</keyword>
<dbReference type="Pfam" id="PF04548">
    <property type="entry name" value="AIG1"/>
    <property type="match status" value="1"/>
</dbReference>
<keyword evidence="7" id="KW-1185">Reference proteome</keyword>
<proteinExistence type="inferred from homology"/>